<dbReference type="Gene3D" id="6.10.10.10">
    <property type="entry name" value="Flagellar export chaperone, C-terminal domain"/>
    <property type="match status" value="1"/>
</dbReference>
<sequence>MGGHPGLTGDAITDIVNAMKYGWLESSMSRIEEQYGIIGTGMDLGMHIYNDEPFGVLGLIAYSYDGTGVAQTADFYIDAADFHPHTWPEGDVEHLSEAGLQYCAPRITAHEMVHATMAVNMDFRDDNVDYWFKEGTAEFIHGRAEAYVTDYEADRAAIVSYIDTARTTKDHFPPANASYSGGYVMTWHLHDAVKTAGGNGIRDIMDDLKSGTSLEDAILARTGQSTADLFANAGAIVDNYYNKLKTDTTGDTGAIGGYLVDNGDVLTADKVIDANTASNFSGQPIADYGWNVVWPTDMSNFADTPTFYSHNSLASTAGTVEGTYHSIGGTIVAHSAVAGSSGDLTFSGDESLLKALGFAEVKASRETEYIVSVNDAHDGQPVTPRTRYSGENLRALLGPNVDVQLGVNAGLDVRWDDDRVGFTFTGGMENRHDFRVHLVDSAISLHIGANSGQNVTLGIGNLSSSALGIDRVTVQDMDRAQHSIALLDRAISQVSSQRGKLGSMQNRLDHSINSLNVAFESLQASESRIRDVNVSKEMTRLVTAQMLSQAGTSMLGHANAMPHMVMQLLQ</sequence>
<protein>
    <submittedName>
        <fullName evidence="5">Flagellin-like hook-associated protein FlgL</fullName>
    </submittedName>
</protein>
<evidence type="ECO:0000256" key="1">
    <source>
        <dbReference type="ARBA" id="ARBA00004365"/>
    </source>
</evidence>
<evidence type="ECO:0000256" key="3">
    <source>
        <dbReference type="ARBA" id="ARBA00023143"/>
    </source>
</evidence>
<evidence type="ECO:0000256" key="2">
    <source>
        <dbReference type="ARBA" id="ARBA00005709"/>
    </source>
</evidence>
<gene>
    <name evidence="5" type="ORF">HNR37_002173</name>
</gene>
<comment type="subcellular location">
    <subcellularLocation>
        <location evidence="1">Bacterial flagellum</location>
    </subcellularLocation>
</comment>
<accession>A0A7W7Y660</accession>
<keyword evidence="5" id="KW-0969">Cilium</keyword>
<proteinExistence type="inferred from homology"/>
<dbReference type="InterPro" id="IPR001492">
    <property type="entry name" value="Flagellin"/>
</dbReference>
<dbReference type="AlphaFoldDB" id="A0A7W7Y660"/>
<comment type="similarity">
    <text evidence="2">Belongs to the bacterial flagellin family.</text>
</comment>
<dbReference type="SUPFAM" id="SSF64518">
    <property type="entry name" value="Phase 1 flagellin"/>
    <property type="match status" value="1"/>
</dbReference>
<keyword evidence="3" id="KW-0975">Bacterial flagellum</keyword>
<dbReference type="Proteomes" id="UP000528322">
    <property type="component" value="Unassembled WGS sequence"/>
</dbReference>
<dbReference type="RefSeq" id="WP_183734068.1">
    <property type="nucleotide sequence ID" value="NZ_JACHID010000017.1"/>
</dbReference>
<comment type="caution">
    <text evidence="5">The sequence shown here is derived from an EMBL/GenBank/DDBJ whole genome shotgun (WGS) entry which is preliminary data.</text>
</comment>
<dbReference type="Gene3D" id="1.20.1330.10">
    <property type="entry name" value="f41 fragment of flagellin, N-terminal domain"/>
    <property type="match status" value="1"/>
</dbReference>
<keyword evidence="5" id="KW-0966">Cell projection</keyword>
<evidence type="ECO:0000313" key="6">
    <source>
        <dbReference type="Proteomes" id="UP000528322"/>
    </source>
</evidence>
<organism evidence="5 6">
    <name type="scientific">Desulfurispira natronophila</name>
    <dbReference type="NCBI Taxonomy" id="682562"/>
    <lineage>
        <taxon>Bacteria</taxon>
        <taxon>Pseudomonadati</taxon>
        <taxon>Chrysiogenota</taxon>
        <taxon>Chrysiogenia</taxon>
        <taxon>Chrysiogenales</taxon>
        <taxon>Chrysiogenaceae</taxon>
        <taxon>Desulfurispira</taxon>
    </lineage>
</organism>
<feature type="domain" description="Flagellin C-terminal" evidence="4">
    <location>
        <begin position="485"/>
        <end position="569"/>
    </location>
</feature>
<dbReference type="EMBL" id="JACHID010000017">
    <property type="protein sequence ID" value="MBB5022826.1"/>
    <property type="molecule type" value="Genomic_DNA"/>
</dbReference>
<keyword evidence="6" id="KW-1185">Reference proteome</keyword>
<keyword evidence="5" id="KW-0282">Flagellum</keyword>
<dbReference type="GO" id="GO:0009288">
    <property type="term" value="C:bacterial-type flagellum"/>
    <property type="evidence" value="ECO:0007669"/>
    <property type="project" value="UniProtKB-SubCell"/>
</dbReference>
<name>A0A7W7Y660_9BACT</name>
<dbReference type="PANTHER" id="PTHR42792">
    <property type="entry name" value="FLAGELLIN"/>
    <property type="match status" value="1"/>
</dbReference>
<dbReference type="InterPro" id="IPR042187">
    <property type="entry name" value="Flagellin_C_sub2"/>
</dbReference>
<evidence type="ECO:0000259" key="4">
    <source>
        <dbReference type="Pfam" id="PF00700"/>
    </source>
</evidence>
<dbReference type="GO" id="GO:0005198">
    <property type="term" value="F:structural molecule activity"/>
    <property type="evidence" value="ECO:0007669"/>
    <property type="project" value="InterPro"/>
</dbReference>
<dbReference type="Pfam" id="PF00700">
    <property type="entry name" value="Flagellin_C"/>
    <property type="match status" value="1"/>
</dbReference>
<dbReference type="InterPro" id="IPR046358">
    <property type="entry name" value="Flagellin_C"/>
</dbReference>
<dbReference type="PANTHER" id="PTHR42792:SF2">
    <property type="entry name" value="FLAGELLIN"/>
    <property type="match status" value="1"/>
</dbReference>
<evidence type="ECO:0000313" key="5">
    <source>
        <dbReference type="EMBL" id="MBB5022826.1"/>
    </source>
</evidence>
<reference evidence="5 6" key="1">
    <citation type="submission" date="2020-08" db="EMBL/GenBank/DDBJ databases">
        <title>Genomic Encyclopedia of Type Strains, Phase IV (KMG-IV): sequencing the most valuable type-strain genomes for metagenomic binning, comparative biology and taxonomic classification.</title>
        <authorList>
            <person name="Goeker M."/>
        </authorList>
    </citation>
    <scope>NUCLEOTIDE SEQUENCE [LARGE SCALE GENOMIC DNA]</scope>
    <source>
        <strain evidence="5 6">DSM 22071</strain>
    </source>
</reference>